<keyword evidence="3" id="KW-1185">Reference proteome</keyword>
<dbReference type="PANTHER" id="PTHR37953:SF1">
    <property type="entry name" value="UPF0127 PROTEIN MJ1496"/>
    <property type="match status" value="1"/>
</dbReference>
<evidence type="ECO:0000313" key="3">
    <source>
        <dbReference type="Proteomes" id="UP000179769"/>
    </source>
</evidence>
<name>A0A1S1R4U4_9ACTN</name>
<dbReference type="InterPro" id="IPR003795">
    <property type="entry name" value="DUF192"/>
</dbReference>
<organism evidence="2 3">
    <name type="scientific">Parafrankia soli</name>
    <dbReference type="NCBI Taxonomy" id="2599596"/>
    <lineage>
        <taxon>Bacteria</taxon>
        <taxon>Bacillati</taxon>
        <taxon>Actinomycetota</taxon>
        <taxon>Actinomycetes</taxon>
        <taxon>Frankiales</taxon>
        <taxon>Frankiaceae</taxon>
        <taxon>Parafrankia</taxon>
    </lineage>
</organism>
<evidence type="ECO:0000256" key="1">
    <source>
        <dbReference type="SAM" id="MobiDB-lite"/>
    </source>
</evidence>
<dbReference type="EMBL" id="MAXA01000058">
    <property type="protein sequence ID" value="OHV40936.1"/>
    <property type="molecule type" value="Genomic_DNA"/>
</dbReference>
<dbReference type="OrthoDB" id="9808290at2"/>
<dbReference type="AlphaFoldDB" id="A0A1S1R4U4"/>
<gene>
    <name evidence="2" type="ORF">BBK14_11875</name>
</gene>
<protein>
    <recommendedName>
        <fullName evidence="4">DUF192 domain-containing protein</fullName>
    </recommendedName>
</protein>
<dbReference type="Gene3D" id="2.60.120.1140">
    <property type="entry name" value="Protein of unknown function DUF192"/>
    <property type="match status" value="1"/>
</dbReference>
<feature type="region of interest" description="Disordered" evidence="1">
    <location>
        <begin position="1"/>
        <end position="51"/>
    </location>
</feature>
<comment type="caution">
    <text evidence="2">The sequence shown here is derived from an EMBL/GenBank/DDBJ whole genome shotgun (WGS) entry which is preliminary data.</text>
</comment>
<sequence length="227" mass="23155">MPRSDPSSPWTRPRGDGRRDDAPGGHVVPPRHNPGGTSAGGRSAGGTSAGRMSAGRQAAGVLAVVALAASVAACAGLTGAGSVPVPEPPGVAARNAAGAGAPGAVTETVTVRVRDRTVTAEVADSDDERRRGLMYRTWLPPDHGMIFDFGGETTSGFYMFRTLLPLSIMFVRDGRVVSVREMTPCSGDDPSACPVYYPGGAYTHAVEAPAHTFAGVAIGDPVAIGSD</sequence>
<dbReference type="Proteomes" id="UP000179769">
    <property type="component" value="Unassembled WGS sequence"/>
</dbReference>
<accession>A0A1S1R4U4</accession>
<feature type="compositionally biased region" description="Basic and acidic residues" evidence="1">
    <location>
        <begin position="13"/>
        <end position="23"/>
    </location>
</feature>
<dbReference type="Pfam" id="PF02643">
    <property type="entry name" value="DUF192"/>
    <property type="match status" value="1"/>
</dbReference>
<feature type="compositionally biased region" description="Gly residues" evidence="1">
    <location>
        <begin position="37"/>
        <end position="48"/>
    </location>
</feature>
<dbReference type="InterPro" id="IPR038695">
    <property type="entry name" value="Saro_0823-like_sf"/>
</dbReference>
<reference evidence="3" key="1">
    <citation type="submission" date="2016-07" db="EMBL/GenBank/DDBJ databases">
        <title>Frankia sp. NRRL B-16219 Genome sequencing.</title>
        <authorList>
            <person name="Ghodhbane-Gtari F."/>
            <person name="Swanson E."/>
            <person name="Gueddou A."/>
            <person name="Louati M."/>
            <person name="Nouioui I."/>
            <person name="Hezbri K."/>
            <person name="Abebe-Akele F."/>
            <person name="Simpson S."/>
            <person name="Morris K."/>
            <person name="Thomas K."/>
            <person name="Gtari M."/>
            <person name="Tisa L.S."/>
        </authorList>
    </citation>
    <scope>NUCLEOTIDE SEQUENCE [LARGE SCALE GENOMIC DNA]</scope>
    <source>
        <strain evidence="3">NRRL B-16219</strain>
    </source>
</reference>
<feature type="compositionally biased region" description="Polar residues" evidence="1">
    <location>
        <begin position="1"/>
        <end position="10"/>
    </location>
</feature>
<evidence type="ECO:0008006" key="4">
    <source>
        <dbReference type="Google" id="ProtNLM"/>
    </source>
</evidence>
<dbReference type="PANTHER" id="PTHR37953">
    <property type="entry name" value="UPF0127 PROTEIN MJ1496"/>
    <property type="match status" value="1"/>
</dbReference>
<evidence type="ECO:0000313" key="2">
    <source>
        <dbReference type="EMBL" id="OHV40936.1"/>
    </source>
</evidence>
<proteinExistence type="predicted"/>